<protein>
    <submittedName>
        <fullName evidence="1">Uncharacterized protein</fullName>
    </submittedName>
</protein>
<sequence length="210" mass="23330">MAANEGANTPAPSHDMSSQGPYSDMSDIEQHAGIDVDEANLGQRFQDQDLEQLIADATHSEMPSESTAFLPTEPQRSSAKTTAPRPKGKFKWMRGSAGEQREEEDDIPDSLLLEAIGDPSRRRGSKSKARVLLDELPPPVPGPATRTARAQWQATRAQQRLHNDSRGQEPMSQEHPASTRTPRAVIADPKQRAMWKWANVENLDRFLEQV</sequence>
<reference evidence="1" key="1">
    <citation type="submission" date="2024-09" db="EMBL/GenBank/DDBJ databases">
        <title>Black Yeasts Isolated from many extreme environments.</title>
        <authorList>
            <person name="Coleine C."/>
            <person name="Stajich J.E."/>
            <person name="Selbmann L."/>
        </authorList>
    </citation>
    <scope>NUCLEOTIDE SEQUENCE</scope>
    <source>
        <strain evidence="1">CCFEE 5737</strain>
    </source>
</reference>
<dbReference type="EMBL" id="JAWDJW010002382">
    <property type="protein sequence ID" value="KAK3077910.1"/>
    <property type="molecule type" value="Genomic_DNA"/>
</dbReference>
<organism evidence="1 2">
    <name type="scientific">Coniosporium uncinatum</name>
    <dbReference type="NCBI Taxonomy" id="93489"/>
    <lineage>
        <taxon>Eukaryota</taxon>
        <taxon>Fungi</taxon>
        <taxon>Dikarya</taxon>
        <taxon>Ascomycota</taxon>
        <taxon>Pezizomycotina</taxon>
        <taxon>Dothideomycetes</taxon>
        <taxon>Dothideomycetes incertae sedis</taxon>
        <taxon>Coniosporium</taxon>
    </lineage>
</organism>
<keyword evidence="2" id="KW-1185">Reference proteome</keyword>
<name>A0ACC3DN07_9PEZI</name>
<accession>A0ACC3DN07</accession>
<evidence type="ECO:0000313" key="2">
    <source>
        <dbReference type="Proteomes" id="UP001186974"/>
    </source>
</evidence>
<dbReference type="Proteomes" id="UP001186974">
    <property type="component" value="Unassembled WGS sequence"/>
</dbReference>
<proteinExistence type="predicted"/>
<gene>
    <name evidence="1" type="ORF">LTS18_008937</name>
</gene>
<evidence type="ECO:0000313" key="1">
    <source>
        <dbReference type="EMBL" id="KAK3077910.1"/>
    </source>
</evidence>
<comment type="caution">
    <text evidence="1">The sequence shown here is derived from an EMBL/GenBank/DDBJ whole genome shotgun (WGS) entry which is preliminary data.</text>
</comment>
<feature type="non-terminal residue" evidence="1">
    <location>
        <position position="210"/>
    </location>
</feature>